<proteinExistence type="predicted"/>
<evidence type="ECO:0000313" key="2">
    <source>
        <dbReference type="Proteomes" id="UP000790377"/>
    </source>
</evidence>
<sequence>MSQDVASHAVAILLRWTLETSKPRLGLRVSYAEKMEFKYEGKIRWAYAMPAVEGYPKVGLPSREGDPKPDLLGRDSSQYVICWDDWEKKGKDTIYQSKLTMKRLPVPG</sequence>
<gene>
    <name evidence="1" type="ORF">BJ138DRAFT_1098787</name>
</gene>
<accession>A0ACB8AMV3</accession>
<comment type="caution">
    <text evidence="1">The sequence shown here is derived from an EMBL/GenBank/DDBJ whole genome shotgun (WGS) entry which is preliminary data.</text>
</comment>
<keyword evidence="2" id="KW-1185">Reference proteome</keyword>
<name>A0ACB8AMV3_9AGAM</name>
<protein>
    <submittedName>
        <fullName evidence="1">Uncharacterized protein</fullName>
    </submittedName>
</protein>
<organism evidence="1 2">
    <name type="scientific">Hygrophoropsis aurantiaca</name>
    <dbReference type="NCBI Taxonomy" id="72124"/>
    <lineage>
        <taxon>Eukaryota</taxon>
        <taxon>Fungi</taxon>
        <taxon>Dikarya</taxon>
        <taxon>Basidiomycota</taxon>
        <taxon>Agaricomycotina</taxon>
        <taxon>Agaricomycetes</taxon>
        <taxon>Agaricomycetidae</taxon>
        <taxon>Boletales</taxon>
        <taxon>Coniophorineae</taxon>
        <taxon>Hygrophoropsidaceae</taxon>
        <taxon>Hygrophoropsis</taxon>
    </lineage>
</organism>
<reference evidence="1" key="1">
    <citation type="journal article" date="2021" name="New Phytol.">
        <title>Evolutionary innovations through gain and loss of genes in the ectomycorrhizal Boletales.</title>
        <authorList>
            <person name="Wu G."/>
            <person name="Miyauchi S."/>
            <person name="Morin E."/>
            <person name="Kuo A."/>
            <person name="Drula E."/>
            <person name="Varga T."/>
            <person name="Kohler A."/>
            <person name="Feng B."/>
            <person name="Cao Y."/>
            <person name="Lipzen A."/>
            <person name="Daum C."/>
            <person name="Hundley H."/>
            <person name="Pangilinan J."/>
            <person name="Johnson J."/>
            <person name="Barry K."/>
            <person name="LaButti K."/>
            <person name="Ng V."/>
            <person name="Ahrendt S."/>
            <person name="Min B."/>
            <person name="Choi I.G."/>
            <person name="Park H."/>
            <person name="Plett J.M."/>
            <person name="Magnuson J."/>
            <person name="Spatafora J.W."/>
            <person name="Nagy L.G."/>
            <person name="Henrissat B."/>
            <person name="Grigoriev I.V."/>
            <person name="Yang Z.L."/>
            <person name="Xu J."/>
            <person name="Martin F.M."/>
        </authorList>
    </citation>
    <scope>NUCLEOTIDE SEQUENCE</scope>
    <source>
        <strain evidence="1">ATCC 28755</strain>
    </source>
</reference>
<dbReference type="Proteomes" id="UP000790377">
    <property type="component" value="Unassembled WGS sequence"/>
</dbReference>
<evidence type="ECO:0000313" key="1">
    <source>
        <dbReference type="EMBL" id="KAH7914254.1"/>
    </source>
</evidence>
<dbReference type="EMBL" id="MU267616">
    <property type="protein sequence ID" value="KAH7914254.1"/>
    <property type="molecule type" value="Genomic_DNA"/>
</dbReference>